<dbReference type="PANTHER" id="PTHR14025">
    <property type="entry name" value="FANCONI ANEMIA GROUP M FANCM FAMILY MEMBER"/>
    <property type="match status" value="1"/>
</dbReference>
<dbReference type="GO" id="GO:0036297">
    <property type="term" value="P:interstrand cross-link repair"/>
    <property type="evidence" value="ECO:0007669"/>
    <property type="project" value="TreeGrafter"/>
</dbReference>
<dbReference type="CDD" id="cd12091">
    <property type="entry name" value="FANCM_ID"/>
    <property type="match status" value="1"/>
</dbReference>
<dbReference type="InterPro" id="IPR039686">
    <property type="entry name" value="FANCM/Mph1-like_ID"/>
</dbReference>
<dbReference type="GO" id="GO:0005634">
    <property type="term" value="C:nucleus"/>
    <property type="evidence" value="ECO:0007669"/>
    <property type="project" value="UniProtKB-SubCell"/>
</dbReference>
<dbReference type="Gene3D" id="1.20.1320.20">
    <property type="entry name" value="hef helicase domain"/>
    <property type="match status" value="1"/>
</dbReference>
<feature type="non-terminal residue" evidence="11">
    <location>
        <position position="1598"/>
    </location>
</feature>
<keyword evidence="6" id="KW-0067">ATP-binding</keyword>
<dbReference type="Proteomes" id="UP000838878">
    <property type="component" value="Chromosome 8"/>
</dbReference>
<evidence type="ECO:0000256" key="3">
    <source>
        <dbReference type="ARBA" id="ARBA00022741"/>
    </source>
</evidence>
<evidence type="ECO:0000259" key="9">
    <source>
        <dbReference type="SMART" id="SM00487"/>
    </source>
</evidence>
<dbReference type="CDD" id="cd18033">
    <property type="entry name" value="DEXDc_FANCM"/>
    <property type="match status" value="1"/>
</dbReference>
<feature type="region of interest" description="Disordered" evidence="8">
    <location>
        <begin position="1556"/>
        <end position="1583"/>
    </location>
</feature>
<evidence type="ECO:0000256" key="5">
    <source>
        <dbReference type="ARBA" id="ARBA00022806"/>
    </source>
</evidence>
<dbReference type="Pfam" id="PF04851">
    <property type="entry name" value="ResIII"/>
    <property type="match status" value="1"/>
</dbReference>
<dbReference type="SUPFAM" id="SSF52540">
    <property type="entry name" value="P-loop containing nucleoside triphosphate hydrolases"/>
    <property type="match status" value="1"/>
</dbReference>
<keyword evidence="5" id="KW-0347">Helicase</keyword>
<dbReference type="InterPro" id="IPR044749">
    <property type="entry name" value="FANCM_DEXDc"/>
</dbReference>
<dbReference type="GO" id="GO:0009378">
    <property type="term" value="F:four-way junction helicase activity"/>
    <property type="evidence" value="ECO:0007669"/>
    <property type="project" value="TreeGrafter"/>
</dbReference>
<evidence type="ECO:0000259" key="10">
    <source>
        <dbReference type="SMART" id="SM00490"/>
    </source>
</evidence>
<gene>
    <name evidence="11" type="ORF">BINO364_LOCUS14402</name>
</gene>
<evidence type="ECO:0000256" key="7">
    <source>
        <dbReference type="ARBA" id="ARBA00023242"/>
    </source>
</evidence>
<dbReference type="PANTHER" id="PTHR14025:SF20">
    <property type="entry name" value="FANCONI ANEMIA GROUP M PROTEIN"/>
    <property type="match status" value="1"/>
</dbReference>
<dbReference type="InterPro" id="IPR001650">
    <property type="entry name" value="Helicase_C-like"/>
</dbReference>
<dbReference type="SMART" id="SM00490">
    <property type="entry name" value="HELICc"/>
    <property type="match status" value="1"/>
</dbReference>
<feature type="compositionally biased region" description="Basic and acidic residues" evidence="8">
    <location>
        <begin position="1223"/>
        <end position="1232"/>
    </location>
</feature>
<sequence length="1598" mass="180882">MEHTIQKIGDYSDNEVFDDSILAANFENSIFKDDNLNKSDIDNVLSLSALSSDRETIGYDKVTGKTWIYPTNYPVRDYQFNIIKAAILKNTLVSLPTGLGKTFIAAVIMYNFYRWYPMGKIIFTAPTKPLVAQQINACYNIVAIPPADTVEMTGHMQVNTRKNQWETKRVFFATPQVIDNDIKSGICPGDKIRCLVIDEAHKARGNYAYCHIISSLANIGHTWFRVLALSATPGNKVEDVITIIKNLNIAHLEIRTETSKDVEPYCHSRKINTVIIELGPELTYLRQQYVEILDVYARRLKQLNILPQNVGNLSKGRIVMMYKEFQSRERGARHPKHSYIMKDFTFLIALYHGLELLVKHGSRVFLNFFDEHPEKSWIQSDQKLMAFLDKLRNDLGINPLSLDRSILPDGTIPEMPKNLTFGHPKFDKLKEIMLQHFNEAKQKGEETKAIVFCEYRESVNLVHCLLLQCRPLIVPQMFVGQGASGKERAGASQRQQARALRGFRAGASNALVCTCVAEEGLDVGAVDLILCFDVSTRSPVRLVQRCGRTGRSRGGHVYILVTEGREHQVLLDSMRQRDGLNYSVLRSKEVQDNLYKHNPRMLPPGVFPDCHKTFIKINKKDTTEKSTTKSKKGQKDLRAMLLDKGSVTSKSDHKDLLTKDEFEELYPSGCRLARYFPPAREYWAMSSEKLLTIRSDSKLNLSTWLDNQRILQTTALVGHSADTEILVKLLNYNSTKEDVPLAETQGSYPASLTPNVFLSPVKTKVKKKQKNPLLKSPFKKDGDIRAIFSTATKSTKSYTKLINELGIHNDERIPTKLINIFVDLSVENKNMTKLCWTCHNICDCKIIQQMRNERNVPLFLPIHSEPYLPNISLIDDFDRDFLIEYGKTSSNNVSSDCDINKFDDINNEVIEKNLDSKLCVLESEGKNINNNTKPDKNIVINFDIGDVEDIFADSSSEDTDFTEQINIAPQAKDTTKTDDKDIEFFHLNSIEDLFEDSDSDSNIQKDKEFKSLNAKTSDHIMFDIKPVEVDCDVQCIEDKDNKPNVYLKSPSILSGVAVKNSAPTSPILCSQTNKYKLSITKNIQSSTPKSSKKRLDMSKPQGTIIASPKEISESCEQSKDISSKSMLTITQIIDFINRTKNNSTIGSSSSHKALNESKGVYENERSSSPILLTLRDRRKNSHTIDSSALKGSQVKQTSLVILDSDSDSDFEFDTQELKQIEMQEKSKTEGITDNKSSSIAQKSKQNDEDSPYFNKKLKLTNDRNEATTLQKKILAALTSSKFNTDPLGDKDSHVNFMVRSPLLKFGKENKHNLESPKEEKDNYETKSNVTKLQNMCGHDSNFIDSPLEKKCNTGIKSNIAKLQMYRRDSSVNGKHLVGNSTNTSTPVNGMKRKLTFSDSDDDFESSGPRKKRVASEVRLPYHKMRKCFKNKKKNDKNNEFLELEAELSGDGSSSGDELSDDSVGSILDFICDDSATLQEDDDMHAHYLKSVKSPVKGVFKIPQLPDKFNKREILSQTWVENDTYEMDSFCVDDSNVGLTQANELSELEVAEMILEERRRKRRPSKHLSQSQANGESPIFKRKLKTVRMHIESDSDDSS</sequence>
<organism evidence="11 12">
    <name type="scientific">Brenthis ino</name>
    <name type="common">lesser marbled fritillary</name>
    <dbReference type="NCBI Taxonomy" id="405034"/>
    <lineage>
        <taxon>Eukaryota</taxon>
        <taxon>Metazoa</taxon>
        <taxon>Ecdysozoa</taxon>
        <taxon>Arthropoda</taxon>
        <taxon>Hexapoda</taxon>
        <taxon>Insecta</taxon>
        <taxon>Pterygota</taxon>
        <taxon>Neoptera</taxon>
        <taxon>Endopterygota</taxon>
        <taxon>Lepidoptera</taxon>
        <taxon>Glossata</taxon>
        <taxon>Ditrysia</taxon>
        <taxon>Papilionoidea</taxon>
        <taxon>Nymphalidae</taxon>
        <taxon>Heliconiinae</taxon>
        <taxon>Argynnini</taxon>
        <taxon>Brenthis</taxon>
    </lineage>
</organism>
<evidence type="ECO:0000256" key="8">
    <source>
        <dbReference type="SAM" id="MobiDB-lite"/>
    </source>
</evidence>
<evidence type="ECO:0000256" key="2">
    <source>
        <dbReference type="ARBA" id="ARBA00009889"/>
    </source>
</evidence>
<feature type="compositionally biased region" description="Polar residues" evidence="8">
    <location>
        <begin position="1233"/>
        <end position="1243"/>
    </location>
</feature>
<accession>A0A8J9YJS0</accession>
<evidence type="ECO:0000313" key="11">
    <source>
        <dbReference type="EMBL" id="CAH0729285.1"/>
    </source>
</evidence>
<dbReference type="InterPro" id="IPR014001">
    <property type="entry name" value="Helicase_ATP-bd"/>
</dbReference>
<dbReference type="GO" id="GO:0000400">
    <property type="term" value="F:four-way junction DNA binding"/>
    <property type="evidence" value="ECO:0007669"/>
    <property type="project" value="TreeGrafter"/>
</dbReference>
<keyword evidence="7" id="KW-0539">Nucleus</keyword>
<feature type="domain" description="Helicase ATP-binding" evidence="9">
    <location>
        <begin position="71"/>
        <end position="272"/>
    </location>
</feature>
<dbReference type="EMBL" id="OV170228">
    <property type="protein sequence ID" value="CAH0729285.1"/>
    <property type="molecule type" value="Genomic_DNA"/>
</dbReference>
<keyword evidence="12" id="KW-1185">Reference proteome</keyword>
<keyword evidence="4" id="KW-0378">Hydrolase</keyword>
<evidence type="ECO:0000256" key="1">
    <source>
        <dbReference type="ARBA" id="ARBA00004123"/>
    </source>
</evidence>
<dbReference type="FunFam" id="3.40.50.300:FF:000861">
    <property type="entry name" value="Fanconi anemia, complementation group M"/>
    <property type="match status" value="1"/>
</dbReference>
<keyword evidence="3" id="KW-0547">Nucleotide-binding</keyword>
<dbReference type="InterPro" id="IPR006935">
    <property type="entry name" value="Helicase/UvrB_N"/>
</dbReference>
<name>A0A8J9YJS0_9NEOP</name>
<dbReference type="GO" id="GO:0045003">
    <property type="term" value="P:double-strand break repair via synthesis-dependent strand annealing"/>
    <property type="evidence" value="ECO:0007669"/>
    <property type="project" value="TreeGrafter"/>
</dbReference>
<dbReference type="Gene3D" id="3.40.50.300">
    <property type="entry name" value="P-loop containing nucleotide triphosphate hydrolases"/>
    <property type="match status" value="2"/>
</dbReference>
<dbReference type="GO" id="GO:0043138">
    <property type="term" value="F:3'-5' DNA helicase activity"/>
    <property type="evidence" value="ECO:0007669"/>
    <property type="project" value="InterPro"/>
</dbReference>
<dbReference type="SMART" id="SM00487">
    <property type="entry name" value="DEXDc"/>
    <property type="match status" value="1"/>
</dbReference>
<feature type="domain" description="Helicase C-terminal" evidence="10">
    <location>
        <begin position="461"/>
        <end position="553"/>
    </location>
</feature>
<evidence type="ECO:0000256" key="6">
    <source>
        <dbReference type="ARBA" id="ARBA00022840"/>
    </source>
</evidence>
<evidence type="ECO:0000313" key="12">
    <source>
        <dbReference type="Proteomes" id="UP000838878"/>
    </source>
</evidence>
<feature type="region of interest" description="Disordered" evidence="8">
    <location>
        <begin position="1223"/>
        <end position="1259"/>
    </location>
</feature>
<dbReference type="InterPro" id="IPR027417">
    <property type="entry name" value="P-loop_NTPase"/>
</dbReference>
<dbReference type="Pfam" id="PF00271">
    <property type="entry name" value="Helicase_C"/>
    <property type="match status" value="1"/>
</dbReference>
<dbReference type="GO" id="GO:0005524">
    <property type="term" value="F:ATP binding"/>
    <property type="evidence" value="ECO:0007669"/>
    <property type="project" value="UniProtKB-KW"/>
</dbReference>
<evidence type="ECO:0000256" key="4">
    <source>
        <dbReference type="ARBA" id="ARBA00022801"/>
    </source>
</evidence>
<dbReference type="OrthoDB" id="6513042at2759"/>
<evidence type="ECO:0008006" key="13">
    <source>
        <dbReference type="Google" id="ProtNLM"/>
    </source>
</evidence>
<protein>
    <recommendedName>
        <fullName evidence="13">Fanconi anemia group M protein</fullName>
    </recommendedName>
</protein>
<comment type="similarity">
    <text evidence="2">Belongs to the DEAD box helicase family. DEAH subfamily. FANCM sub-subfamily.</text>
</comment>
<reference evidence="11" key="1">
    <citation type="submission" date="2021-12" db="EMBL/GenBank/DDBJ databases">
        <authorList>
            <person name="Martin H S."/>
        </authorList>
    </citation>
    <scope>NUCLEOTIDE SEQUENCE</scope>
</reference>
<comment type="subcellular location">
    <subcellularLocation>
        <location evidence="1">Nucleus</location>
    </subcellularLocation>
</comment>
<proteinExistence type="inferred from homology"/>
<dbReference type="GO" id="GO:0016787">
    <property type="term" value="F:hydrolase activity"/>
    <property type="evidence" value="ECO:0007669"/>
    <property type="project" value="UniProtKB-KW"/>
</dbReference>